<gene>
    <name evidence="1" type="ORF">M6B38_339105</name>
</gene>
<reference evidence="1" key="1">
    <citation type="journal article" date="2023" name="GigaByte">
        <title>Genome assembly of the bearded iris, Iris pallida Lam.</title>
        <authorList>
            <person name="Bruccoleri R.E."/>
            <person name="Oakeley E.J."/>
            <person name="Faust A.M.E."/>
            <person name="Altorfer M."/>
            <person name="Dessus-Babus S."/>
            <person name="Burckhardt D."/>
            <person name="Oertli M."/>
            <person name="Naumann U."/>
            <person name="Petersen F."/>
            <person name="Wong J."/>
        </authorList>
    </citation>
    <scope>NUCLEOTIDE SEQUENCE</scope>
    <source>
        <strain evidence="1">GSM-AAB239-AS_SAM_17_03QT</strain>
    </source>
</reference>
<name>A0AAX6GZA3_IRIPA</name>
<keyword evidence="1" id="KW-0418">Kinase</keyword>
<dbReference type="AlphaFoldDB" id="A0AAX6GZA3"/>
<sequence length="53" mass="5710">MDICFAGAVTTVRECLLRGVFICRARGRPPLTACASLRLPPHQDCHTGPRSSA</sequence>
<dbReference type="GO" id="GO:0016301">
    <property type="term" value="F:kinase activity"/>
    <property type="evidence" value="ECO:0007669"/>
    <property type="project" value="UniProtKB-KW"/>
</dbReference>
<evidence type="ECO:0000313" key="1">
    <source>
        <dbReference type="EMBL" id="KAJ6833844.1"/>
    </source>
</evidence>
<keyword evidence="1" id="KW-0675">Receptor</keyword>
<protein>
    <submittedName>
        <fullName evidence="1">Proline-rich receptor-like protein kinase PERK2</fullName>
    </submittedName>
</protein>
<keyword evidence="2" id="KW-1185">Reference proteome</keyword>
<reference evidence="1" key="2">
    <citation type="submission" date="2023-04" db="EMBL/GenBank/DDBJ databases">
        <authorList>
            <person name="Bruccoleri R.E."/>
            <person name="Oakeley E.J."/>
            <person name="Faust A.-M."/>
            <person name="Dessus-Babus S."/>
            <person name="Altorfer M."/>
            <person name="Burckhardt D."/>
            <person name="Oertli M."/>
            <person name="Naumann U."/>
            <person name="Petersen F."/>
            <person name="Wong J."/>
        </authorList>
    </citation>
    <scope>NUCLEOTIDE SEQUENCE</scope>
    <source>
        <strain evidence="1">GSM-AAB239-AS_SAM_17_03QT</strain>
        <tissue evidence="1">Leaf</tissue>
    </source>
</reference>
<comment type="caution">
    <text evidence="1">The sequence shown here is derived from an EMBL/GenBank/DDBJ whole genome shotgun (WGS) entry which is preliminary data.</text>
</comment>
<keyword evidence="1" id="KW-0808">Transferase</keyword>
<proteinExistence type="predicted"/>
<accession>A0AAX6GZA3</accession>
<dbReference type="EMBL" id="JANAVB010014797">
    <property type="protein sequence ID" value="KAJ6833844.1"/>
    <property type="molecule type" value="Genomic_DNA"/>
</dbReference>
<evidence type="ECO:0000313" key="2">
    <source>
        <dbReference type="Proteomes" id="UP001140949"/>
    </source>
</evidence>
<dbReference type="Proteomes" id="UP001140949">
    <property type="component" value="Unassembled WGS sequence"/>
</dbReference>
<organism evidence="1 2">
    <name type="scientific">Iris pallida</name>
    <name type="common">Sweet iris</name>
    <dbReference type="NCBI Taxonomy" id="29817"/>
    <lineage>
        <taxon>Eukaryota</taxon>
        <taxon>Viridiplantae</taxon>
        <taxon>Streptophyta</taxon>
        <taxon>Embryophyta</taxon>
        <taxon>Tracheophyta</taxon>
        <taxon>Spermatophyta</taxon>
        <taxon>Magnoliopsida</taxon>
        <taxon>Liliopsida</taxon>
        <taxon>Asparagales</taxon>
        <taxon>Iridaceae</taxon>
        <taxon>Iridoideae</taxon>
        <taxon>Irideae</taxon>
        <taxon>Iris</taxon>
    </lineage>
</organism>